<gene>
    <name evidence="13" type="ORF">B0H16DRAFT_1588919</name>
</gene>
<dbReference type="AlphaFoldDB" id="A0AAD7HUH4"/>
<feature type="active site" description="Charge relay system" evidence="8">
    <location>
        <position position="482"/>
    </location>
</feature>
<reference evidence="13" key="1">
    <citation type="submission" date="2023-03" db="EMBL/GenBank/DDBJ databases">
        <title>Massive genome expansion in bonnet fungi (Mycena s.s.) driven by repeated elements and novel gene families across ecological guilds.</title>
        <authorList>
            <consortium name="Lawrence Berkeley National Laboratory"/>
            <person name="Harder C.B."/>
            <person name="Miyauchi S."/>
            <person name="Viragh M."/>
            <person name="Kuo A."/>
            <person name="Thoen E."/>
            <person name="Andreopoulos B."/>
            <person name="Lu D."/>
            <person name="Skrede I."/>
            <person name="Drula E."/>
            <person name="Henrissat B."/>
            <person name="Morin E."/>
            <person name="Kohler A."/>
            <person name="Barry K."/>
            <person name="LaButti K."/>
            <person name="Morin E."/>
            <person name="Salamov A."/>
            <person name="Lipzen A."/>
            <person name="Mereny Z."/>
            <person name="Hegedus B."/>
            <person name="Baldrian P."/>
            <person name="Stursova M."/>
            <person name="Weitz H."/>
            <person name="Taylor A."/>
            <person name="Grigoriev I.V."/>
            <person name="Nagy L.G."/>
            <person name="Martin F."/>
            <person name="Kauserud H."/>
        </authorList>
    </citation>
    <scope>NUCLEOTIDE SEQUENCE</scope>
    <source>
        <strain evidence="13">CBHHK182m</strain>
    </source>
</reference>
<dbReference type="GO" id="GO:0005576">
    <property type="term" value="C:extracellular region"/>
    <property type="evidence" value="ECO:0007669"/>
    <property type="project" value="UniProtKB-SubCell"/>
</dbReference>
<keyword evidence="4 8" id="KW-0378">Hydrolase</keyword>
<dbReference type="InterPro" id="IPR036852">
    <property type="entry name" value="Peptidase_S8/S53_dom_sf"/>
</dbReference>
<evidence type="ECO:0000256" key="5">
    <source>
        <dbReference type="ARBA" id="ARBA00022825"/>
    </source>
</evidence>
<dbReference type="InterPro" id="IPR030400">
    <property type="entry name" value="Sedolisin_dom"/>
</dbReference>
<evidence type="ECO:0000256" key="11">
    <source>
        <dbReference type="SAM" id="SignalP"/>
    </source>
</evidence>
<evidence type="ECO:0000256" key="7">
    <source>
        <dbReference type="ARBA" id="ARBA00023145"/>
    </source>
</evidence>
<keyword evidence="3 8" id="KW-0479">Metal-binding</keyword>
<dbReference type="InterPro" id="IPR050819">
    <property type="entry name" value="Tripeptidyl-peptidase_I"/>
</dbReference>
<feature type="domain" description="Peptidase S53" evidence="12">
    <location>
        <begin position="207"/>
        <end position="568"/>
    </location>
</feature>
<dbReference type="PANTHER" id="PTHR14218:SF15">
    <property type="entry name" value="TRIPEPTIDYL-PEPTIDASE 1"/>
    <property type="match status" value="1"/>
</dbReference>
<keyword evidence="10" id="KW-1133">Transmembrane helix</keyword>
<dbReference type="CDD" id="cd04056">
    <property type="entry name" value="Peptidases_S53"/>
    <property type="match status" value="1"/>
</dbReference>
<dbReference type="GO" id="GO:0006508">
    <property type="term" value="P:proteolysis"/>
    <property type="evidence" value="ECO:0007669"/>
    <property type="project" value="UniProtKB-KW"/>
</dbReference>
<feature type="active site" description="Charge relay system" evidence="8">
    <location>
        <position position="284"/>
    </location>
</feature>
<evidence type="ECO:0000256" key="1">
    <source>
        <dbReference type="ARBA" id="ARBA00004239"/>
    </source>
</evidence>
<feature type="transmembrane region" description="Helical" evidence="10">
    <location>
        <begin position="614"/>
        <end position="635"/>
    </location>
</feature>
<keyword evidence="11" id="KW-0732">Signal</keyword>
<evidence type="ECO:0000256" key="9">
    <source>
        <dbReference type="SAM" id="MobiDB-lite"/>
    </source>
</evidence>
<keyword evidence="6 8" id="KW-0106">Calcium</keyword>
<dbReference type="GO" id="GO:0004252">
    <property type="term" value="F:serine-type endopeptidase activity"/>
    <property type="evidence" value="ECO:0007669"/>
    <property type="project" value="UniProtKB-UniRule"/>
</dbReference>
<dbReference type="Gene3D" id="3.40.50.200">
    <property type="entry name" value="Peptidase S8/S53 domain"/>
    <property type="match status" value="1"/>
</dbReference>
<keyword evidence="2 8" id="KW-0645">Protease</keyword>
<evidence type="ECO:0000256" key="6">
    <source>
        <dbReference type="ARBA" id="ARBA00022837"/>
    </source>
</evidence>
<feature type="binding site" evidence="8">
    <location>
        <position position="546"/>
    </location>
    <ligand>
        <name>Ca(2+)</name>
        <dbReference type="ChEBI" id="CHEBI:29108"/>
    </ligand>
</feature>
<feature type="active site" description="Charge relay system" evidence="8">
    <location>
        <position position="288"/>
    </location>
</feature>
<evidence type="ECO:0000256" key="4">
    <source>
        <dbReference type="ARBA" id="ARBA00022801"/>
    </source>
</evidence>
<comment type="caution">
    <text evidence="13">The sequence shown here is derived from an EMBL/GenBank/DDBJ whole genome shotgun (WGS) entry which is preliminary data.</text>
</comment>
<dbReference type="CDD" id="cd11377">
    <property type="entry name" value="Pro-peptidase_S53"/>
    <property type="match status" value="1"/>
</dbReference>
<feature type="region of interest" description="Disordered" evidence="9">
    <location>
        <begin position="176"/>
        <end position="201"/>
    </location>
</feature>
<dbReference type="SMART" id="SM00944">
    <property type="entry name" value="Pro-kuma_activ"/>
    <property type="match status" value="1"/>
</dbReference>
<proteinExistence type="predicted"/>
<dbReference type="EMBL" id="JARKIB010000172">
    <property type="protein sequence ID" value="KAJ7728533.1"/>
    <property type="molecule type" value="Genomic_DNA"/>
</dbReference>
<evidence type="ECO:0000256" key="2">
    <source>
        <dbReference type="ARBA" id="ARBA00022670"/>
    </source>
</evidence>
<keyword evidence="14" id="KW-1185">Reference proteome</keyword>
<keyword evidence="7" id="KW-0865">Zymogen</keyword>
<accession>A0AAD7HUH4</accession>
<feature type="region of interest" description="Disordered" evidence="9">
    <location>
        <begin position="263"/>
        <end position="283"/>
    </location>
</feature>
<dbReference type="Proteomes" id="UP001215598">
    <property type="component" value="Unassembled WGS sequence"/>
</dbReference>
<feature type="chain" id="PRO_5042185894" evidence="11">
    <location>
        <begin position="20"/>
        <end position="670"/>
    </location>
</feature>
<dbReference type="InterPro" id="IPR015366">
    <property type="entry name" value="S53_propep"/>
</dbReference>
<evidence type="ECO:0000256" key="3">
    <source>
        <dbReference type="ARBA" id="ARBA00022723"/>
    </source>
</evidence>
<dbReference type="Pfam" id="PF09286">
    <property type="entry name" value="Pro-kuma_activ"/>
    <property type="match status" value="1"/>
</dbReference>
<name>A0AAD7HUH4_9AGAR</name>
<evidence type="ECO:0000256" key="8">
    <source>
        <dbReference type="PROSITE-ProRule" id="PRU01032"/>
    </source>
</evidence>
<dbReference type="GO" id="GO:0046872">
    <property type="term" value="F:metal ion binding"/>
    <property type="evidence" value="ECO:0007669"/>
    <property type="project" value="UniProtKB-UniRule"/>
</dbReference>
<comment type="subcellular location">
    <subcellularLocation>
        <location evidence="1">Secreted</location>
        <location evidence="1">Extracellular space</location>
    </subcellularLocation>
</comment>
<keyword evidence="5 8" id="KW-0720">Serine protease</keyword>
<evidence type="ECO:0000313" key="13">
    <source>
        <dbReference type="EMBL" id="KAJ7728533.1"/>
    </source>
</evidence>
<evidence type="ECO:0000259" key="12">
    <source>
        <dbReference type="PROSITE" id="PS51695"/>
    </source>
</evidence>
<feature type="binding site" evidence="8">
    <location>
        <position position="525"/>
    </location>
    <ligand>
        <name>Ca(2+)</name>
        <dbReference type="ChEBI" id="CHEBI:29108"/>
    </ligand>
</feature>
<feature type="binding site" evidence="8">
    <location>
        <position position="524"/>
    </location>
    <ligand>
        <name>Ca(2+)</name>
        <dbReference type="ChEBI" id="CHEBI:29108"/>
    </ligand>
</feature>
<feature type="signal peptide" evidence="11">
    <location>
        <begin position="1"/>
        <end position="19"/>
    </location>
</feature>
<protein>
    <submittedName>
        <fullName evidence="13">Family S53 protease-like protein</fullName>
    </submittedName>
</protein>
<evidence type="ECO:0000256" key="10">
    <source>
        <dbReference type="SAM" id="Phobius"/>
    </source>
</evidence>
<dbReference type="SUPFAM" id="SSF52743">
    <property type="entry name" value="Subtilisin-like"/>
    <property type="match status" value="1"/>
</dbReference>
<dbReference type="PROSITE" id="PS51695">
    <property type="entry name" value="SEDOLISIN"/>
    <property type="match status" value="1"/>
</dbReference>
<keyword evidence="10" id="KW-0472">Membrane</keyword>
<feature type="binding site" evidence="8">
    <location>
        <position position="548"/>
    </location>
    <ligand>
        <name>Ca(2+)</name>
        <dbReference type="ChEBI" id="CHEBI:29108"/>
    </ligand>
</feature>
<organism evidence="13 14">
    <name type="scientific">Mycena metata</name>
    <dbReference type="NCBI Taxonomy" id="1033252"/>
    <lineage>
        <taxon>Eukaryota</taxon>
        <taxon>Fungi</taxon>
        <taxon>Dikarya</taxon>
        <taxon>Basidiomycota</taxon>
        <taxon>Agaricomycotina</taxon>
        <taxon>Agaricomycetes</taxon>
        <taxon>Agaricomycetidae</taxon>
        <taxon>Agaricales</taxon>
        <taxon>Marasmiineae</taxon>
        <taxon>Mycenaceae</taxon>
        <taxon>Mycena</taxon>
    </lineage>
</organism>
<comment type="cofactor">
    <cofactor evidence="8">
        <name>Ca(2+)</name>
        <dbReference type="ChEBI" id="CHEBI:29108"/>
    </cofactor>
    <text evidence="8">Binds 1 Ca(2+) ion per subunit.</text>
</comment>
<keyword evidence="10" id="KW-0812">Transmembrane</keyword>
<dbReference type="PANTHER" id="PTHR14218">
    <property type="entry name" value="PROTEASE S8 TRIPEPTIDYL PEPTIDASE I CLN2"/>
    <property type="match status" value="1"/>
</dbReference>
<evidence type="ECO:0000313" key="14">
    <source>
        <dbReference type="Proteomes" id="UP001215598"/>
    </source>
</evidence>
<dbReference type="SUPFAM" id="SSF54897">
    <property type="entry name" value="Protease propeptides/inhibitors"/>
    <property type="match status" value="1"/>
</dbReference>
<sequence length="670" mass="69995">MTFRKSLALFFSHMIAVSARRMVVHESLAAAPGSFVSQGPAPATDMLTLRLALAPNNIAGLQAKMMSISTPGSSEHRQWLSADEVKSFVKPSSATTFAVMKFASTHGLNATVISPHEDWVSITLSVAQANDLFAAQYQVYSHPSMSNTITRTLSVSLPPELVGHIQVIHPTTAFLKPGSRTGSTTGHVQHNKRATPPSCDTSLASGVMTPACLQSIYGIPATPATQSNNALLVTAYVDQSAQKADLEQFLELLRPDVDPSESFTLLSLDGGNDPQNPSDTKDDEANLDIQYTAGIATGVPLKFLSVGGDFATGLLDTTTFIHGLEDPPTVVSTSYSLSEESFGFTLASKICDGYLAIGARGISLLFSSGDGGVRGGHDDISECKNNTFVATFPNSCPWVTSVGSTIGFGPETAVNFTGGGFSNYFPIPSYQSDAVAGFLETLPTDFQGTFNSNGRGYPDVSLQGVNFQIVLGGEVTGVGGTSASTPAFASIISLINDQLIAAGKPVLGFLNPFLYYYASTALTDITAGHNSGVCPVSTVAFNAGVGWDPLTGSGTPIFDQLLAAAMGVAAPGSYNDTNAVHTSGAVVDTVSALSDDSATGTDGSNGLVRKYGPVIIGLLSGNLVLLLILVILGVGQHIRRGGTARQSSKYAPVKLREEDSMSKMAPYDVE</sequence>
<dbReference type="GO" id="GO:0008240">
    <property type="term" value="F:tripeptidyl-peptidase activity"/>
    <property type="evidence" value="ECO:0007669"/>
    <property type="project" value="TreeGrafter"/>
</dbReference>